<reference evidence="1 2" key="1">
    <citation type="submission" date="2024-08" db="EMBL/GenBank/DDBJ databases">
        <title>Two novel Cytobacillus novel species.</title>
        <authorList>
            <person name="Liu G."/>
        </authorList>
    </citation>
    <scope>NUCLEOTIDE SEQUENCE [LARGE SCALE GENOMIC DNA]</scope>
    <source>
        <strain evidence="1 2">FJAT-53684</strain>
    </source>
</reference>
<sequence length="97" mass="11446">MQKVSREAVEGVIDKIFYNNSKGSEIPVDVLINSLIDEFKPHNELSQKQKDQLGKYIFLNPNVMRQLEESEMELENEYISNYNEYLKFKNEVINESK</sequence>
<gene>
    <name evidence="1" type="ORF">ACFYKT_12345</name>
</gene>
<dbReference type="Proteomes" id="UP001601058">
    <property type="component" value="Unassembled WGS sequence"/>
</dbReference>
<name>A0ABW6K2D0_9BACI</name>
<proteinExistence type="predicted"/>
<evidence type="ECO:0000313" key="2">
    <source>
        <dbReference type="Proteomes" id="UP001601058"/>
    </source>
</evidence>
<accession>A0ABW6K2D0</accession>
<protein>
    <submittedName>
        <fullName evidence="1">Uncharacterized protein</fullName>
    </submittedName>
</protein>
<dbReference type="RefSeq" id="WP_389219880.1">
    <property type="nucleotide sequence ID" value="NZ_JBIACJ010000006.1"/>
</dbReference>
<comment type="caution">
    <text evidence="1">The sequence shown here is derived from an EMBL/GenBank/DDBJ whole genome shotgun (WGS) entry which is preliminary data.</text>
</comment>
<dbReference type="EMBL" id="JBIACJ010000006">
    <property type="protein sequence ID" value="MFE8697125.1"/>
    <property type="molecule type" value="Genomic_DNA"/>
</dbReference>
<keyword evidence="2" id="KW-1185">Reference proteome</keyword>
<evidence type="ECO:0000313" key="1">
    <source>
        <dbReference type="EMBL" id="MFE8697125.1"/>
    </source>
</evidence>
<organism evidence="1 2">
    <name type="scientific">Cytobacillus mangrovibacter</name>
    <dbReference type="NCBI Taxonomy" id="3299024"/>
    <lineage>
        <taxon>Bacteria</taxon>
        <taxon>Bacillati</taxon>
        <taxon>Bacillota</taxon>
        <taxon>Bacilli</taxon>
        <taxon>Bacillales</taxon>
        <taxon>Bacillaceae</taxon>
        <taxon>Cytobacillus</taxon>
    </lineage>
</organism>